<organism evidence="2 3">
    <name type="scientific">Halobium salinum</name>
    <dbReference type="NCBI Taxonomy" id="1364940"/>
    <lineage>
        <taxon>Archaea</taxon>
        <taxon>Methanobacteriati</taxon>
        <taxon>Methanobacteriota</taxon>
        <taxon>Stenosarchaea group</taxon>
        <taxon>Halobacteria</taxon>
        <taxon>Halobacteriales</taxon>
        <taxon>Haloferacaceae</taxon>
        <taxon>Halobium</taxon>
    </lineage>
</organism>
<dbReference type="RefSeq" id="WP_267622696.1">
    <property type="nucleotide sequence ID" value="NZ_JAODIW010000006.1"/>
</dbReference>
<feature type="transmembrane region" description="Helical" evidence="1">
    <location>
        <begin position="143"/>
        <end position="165"/>
    </location>
</feature>
<feature type="transmembrane region" description="Helical" evidence="1">
    <location>
        <begin position="119"/>
        <end position="137"/>
    </location>
</feature>
<accession>A0ABD5PFU6</accession>
<keyword evidence="1" id="KW-0812">Transmembrane</keyword>
<evidence type="ECO:0000313" key="2">
    <source>
        <dbReference type="EMBL" id="MFC4359389.1"/>
    </source>
</evidence>
<proteinExistence type="predicted"/>
<comment type="caution">
    <text evidence="2">The sequence shown here is derived from an EMBL/GenBank/DDBJ whole genome shotgun (WGS) entry which is preliminary data.</text>
</comment>
<dbReference type="InterPro" id="IPR046739">
    <property type="entry name" value="DUF6789"/>
</dbReference>
<dbReference type="Proteomes" id="UP001595921">
    <property type="component" value="Unassembled WGS sequence"/>
</dbReference>
<dbReference type="EMBL" id="JBHSDS010000008">
    <property type="protein sequence ID" value="MFC4359389.1"/>
    <property type="molecule type" value="Genomic_DNA"/>
</dbReference>
<evidence type="ECO:0000313" key="3">
    <source>
        <dbReference type="Proteomes" id="UP001595921"/>
    </source>
</evidence>
<feature type="transmembrane region" description="Helical" evidence="1">
    <location>
        <begin position="39"/>
        <end position="64"/>
    </location>
</feature>
<dbReference type="Pfam" id="PF20587">
    <property type="entry name" value="DUF6789"/>
    <property type="match status" value="1"/>
</dbReference>
<keyword evidence="1" id="KW-0472">Membrane</keyword>
<reference evidence="2 3" key="1">
    <citation type="journal article" date="2019" name="Int. J. Syst. Evol. Microbiol.">
        <title>The Global Catalogue of Microorganisms (GCM) 10K type strain sequencing project: providing services to taxonomists for standard genome sequencing and annotation.</title>
        <authorList>
            <consortium name="The Broad Institute Genomics Platform"/>
            <consortium name="The Broad Institute Genome Sequencing Center for Infectious Disease"/>
            <person name="Wu L."/>
            <person name="Ma J."/>
        </authorList>
    </citation>
    <scope>NUCLEOTIDE SEQUENCE [LARGE SCALE GENOMIC DNA]</scope>
    <source>
        <strain evidence="2 3">CGMCC 1.12553</strain>
    </source>
</reference>
<name>A0ABD5PFU6_9EURY</name>
<gene>
    <name evidence="2" type="ORF">ACFO0N_15710</name>
</gene>
<keyword evidence="3" id="KW-1185">Reference proteome</keyword>
<feature type="transmembrane region" description="Helical" evidence="1">
    <location>
        <begin position="84"/>
        <end position="107"/>
    </location>
</feature>
<sequence>MASEPESVVPGVADVEDSFEPSETAATFETVEQYGVREVAIAVGAGAVATVAMAPLFVLAWRAGALDPVAFTGLSTLVGLGPSLPVGAFIFLGGGAIPLALVFLAWAGFLPGRTLAVRGMVYATIVWTGFALAFYSGQQGTLLFVYLALTLVAHWVYGAVLGYVYGQFAVIPANL</sequence>
<keyword evidence="1" id="KW-1133">Transmembrane helix</keyword>
<dbReference type="AlphaFoldDB" id="A0ABD5PFU6"/>
<evidence type="ECO:0000256" key="1">
    <source>
        <dbReference type="SAM" id="Phobius"/>
    </source>
</evidence>
<protein>
    <submittedName>
        <fullName evidence="2">DUF6789 family protein</fullName>
    </submittedName>
</protein>